<protein>
    <recommendedName>
        <fullName evidence="1">aminodeoxychorismate synthase</fullName>
        <ecNumber evidence="1">2.6.1.85</ecNumber>
    </recommendedName>
</protein>
<dbReference type="Proteomes" id="UP000254476">
    <property type="component" value="Unassembled WGS sequence"/>
</dbReference>
<dbReference type="InterPro" id="IPR006805">
    <property type="entry name" value="Anth_synth_I_N"/>
</dbReference>
<proteinExistence type="predicted"/>
<sequence length="440" mass="49286">MSQFELFSLDYSLLLPEFYQKLSRLPGFVLLESGDHLRGRYDIVSAYPYDFVQIDQNMHHVPQLVNELNHLLSSQSAVTDLPFQGGAIGYIAYDFGARQLGIDSKAQPTLQNMPLLNLGLYDWAIIADHQQKSVTLFAANLHQATRGIVKEVLDLWHYSEGQFNDAVLQSGFTPLMNQEDYTKAFTEIYQSLKEGRSYQVNLTQPFLAPYEGDSWALYKKISKKNPVPFAAFLRTTSADILSFSPERFLYYDNGQLLTSPIKGTIRRSNDPIEDEQLKLELASCAKNRAENVMIVDLLRNDLGKIAQPGSVQVTGLCEVQSYNSVHHLVSTIKAQCLSSVEPFDAFLSCFPGGSITGAPKIESMHIIYEQEPYARGVYCGAIGYFSRHGRFDTNIAIRTITAKDDLLHLAAGGGIVIDSNDEDEYRECFIKMAAIMNGLK</sequence>
<dbReference type="InterPro" id="IPR015890">
    <property type="entry name" value="Chorismate_C"/>
</dbReference>
<dbReference type="Pfam" id="PF04715">
    <property type="entry name" value="Anth_synt_I_N"/>
    <property type="match status" value="1"/>
</dbReference>
<dbReference type="SUPFAM" id="SSF56322">
    <property type="entry name" value="ADC synthase"/>
    <property type="match status" value="1"/>
</dbReference>
<keyword evidence="7" id="KW-1185">Reference proteome</keyword>
<dbReference type="PANTHER" id="PTHR11236">
    <property type="entry name" value="AMINOBENZOATE/ANTHRANILATE SYNTHASE"/>
    <property type="match status" value="1"/>
</dbReference>
<dbReference type="GO" id="GO:0009396">
    <property type="term" value="P:folic acid-containing compound biosynthetic process"/>
    <property type="evidence" value="ECO:0007669"/>
    <property type="project" value="InterPro"/>
</dbReference>
<dbReference type="GO" id="GO:0046820">
    <property type="term" value="F:4-amino-4-deoxychorismate synthase activity"/>
    <property type="evidence" value="ECO:0007669"/>
    <property type="project" value="UniProtKB-EC"/>
</dbReference>
<dbReference type="Gene3D" id="3.60.120.10">
    <property type="entry name" value="Anthranilate synthase"/>
    <property type="match status" value="1"/>
</dbReference>
<dbReference type="EC" id="2.6.1.85" evidence="1"/>
<evidence type="ECO:0000313" key="5">
    <source>
        <dbReference type="EMBL" id="KTD11158.1"/>
    </source>
</evidence>
<evidence type="ECO:0000313" key="8">
    <source>
        <dbReference type="Proteomes" id="UP000254476"/>
    </source>
</evidence>
<dbReference type="InterPro" id="IPR005802">
    <property type="entry name" value="ADC_synth_comp_1"/>
</dbReference>
<keyword evidence="2 6" id="KW-0808">Transferase</keyword>
<evidence type="ECO:0000259" key="4">
    <source>
        <dbReference type="Pfam" id="PF04715"/>
    </source>
</evidence>
<evidence type="ECO:0000259" key="3">
    <source>
        <dbReference type="Pfam" id="PF00425"/>
    </source>
</evidence>
<feature type="domain" description="Anthranilate synthase component I N-terminal" evidence="4">
    <location>
        <begin position="17"/>
        <end position="136"/>
    </location>
</feature>
<evidence type="ECO:0000256" key="2">
    <source>
        <dbReference type="ARBA" id="ARBA00022679"/>
    </source>
</evidence>
<dbReference type="InterPro" id="IPR019999">
    <property type="entry name" value="Anth_synth_I-like"/>
</dbReference>
<dbReference type="STRING" id="45066.Lgra_2124"/>
<dbReference type="InterPro" id="IPR005801">
    <property type="entry name" value="ADC_synthase"/>
</dbReference>
<dbReference type="EMBL" id="UGOB01000001">
    <property type="protein sequence ID" value="STX44371.1"/>
    <property type="molecule type" value="Genomic_DNA"/>
</dbReference>
<dbReference type="AlphaFoldDB" id="A0A378JBL5"/>
<reference evidence="5 7" key="1">
    <citation type="submission" date="2015-11" db="EMBL/GenBank/DDBJ databases">
        <title>Genomic analysis of 38 Legionella species identifies large and diverse effector repertoires.</title>
        <authorList>
            <person name="Burstein D."/>
            <person name="Amaro F."/>
            <person name="Zusman T."/>
            <person name="Lifshitz Z."/>
            <person name="Cohen O."/>
            <person name="Gilbert J.A."/>
            <person name="Pupko T."/>
            <person name="Shuman H.A."/>
            <person name="Segal G."/>
        </authorList>
    </citation>
    <scope>NUCLEOTIDE SEQUENCE [LARGE SCALE GENOMIC DNA]</scope>
    <source>
        <strain evidence="5 7">Lyon 8420412</strain>
    </source>
</reference>
<dbReference type="PANTHER" id="PTHR11236:SF50">
    <property type="entry name" value="AMINODEOXYCHORISMATE SYNTHASE COMPONENT 1"/>
    <property type="match status" value="1"/>
</dbReference>
<keyword evidence="6" id="KW-0032">Aminotransferase</keyword>
<dbReference type="Proteomes" id="UP000054691">
    <property type="component" value="Unassembled WGS sequence"/>
</dbReference>
<feature type="domain" description="Chorismate-utilising enzyme C-terminal" evidence="3">
    <location>
        <begin position="178"/>
        <end position="431"/>
    </location>
</feature>
<accession>A0A378JBL5</accession>
<evidence type="ECO:0000313" key="6">
    <source>
        <dbReference type="EMBL" id="STX44371.1"/>
    </source>
</evidence>
<dbReference type="PRINTS" id="PR00095">
    <property type="entry name" value="ANTSNTHASEI"/>
</dbReference>
<name>A0A378JBL5_9GAMM</name>
<dbReference type="Pfam" id="PF00425">
    <property type="entry name" value="Chorismate_bind"/>
    <property type="match status" value="1"/>
</dbReference>
<organism evidence="6 8">
    <name type="scientific">Legionella gratiana</name>
    <dbReference type="NCBI Taxonomy" id="45066"/>
    <lineage>
        <taxon>Bacteria</taxon>
        <taxon>Pseudomonadati</taxon>
        <taxon>Pseudomonadota</taxon>
        <taxon>Gammaproteobacteria</taxon>
        <taxon>Legionellales</taxon>
        <taxon>Legionellaceae</taxon>
        <taxon>Legionella</taxon>
    </lineage>
</organism>
<dbReference type="OrthoDB" id="9803598at2"/>
<gene>
    <name evidence="6" type="primary">pabB</name>
    <name evidence="5" type="ORF">Lgra_2124</name>
    <name evidence="6" type="ORF">NCTC12388_01483</name>
</gene>
<evidence type="ECO:0000256" key="1">
    <source>
        <dbReference type="ARBA" id="ARBA00013139"/>
    </source>
</evidence>
<dbReference type="NCBIfam" id="TIGR00553">
    <property type="entry name" value="pabB"/>
    <property type="match status" value="1"/>
</dbReference>
<evidence type="ECO:0000313" key="7">
    <source>
        <dbReference type="Proteomes" id="UP000054691"/>
    </source>
</evidence>
<reference evidence="6 8" key="2">
    <citation type="submission" date="2018-06" db="EMBL/GenBank/DDBJ databases">
        <authorList>
            <consortium name="Pathogen Informatics"/>
            <person name="Doyle S."/>
        </authorList>
    </citation>
    <scope>NUCLEOTIDE SEQUENCE [LARGE SCALE GENOMIC DNA]</scope>
    <source>
        <strain evidence="6 8">NCTC12388</strain>
    </source>
</reference>
<dbReference type="RefSeq" id="WP_058499221.1">
    <property type="nucleotide sequence ID" value="NZ_CAAAHW010000003.1"/>
</dbReference>
<dbReference type="GO" id="GO:0000162">
    <property type="term" value="P:L-tryptophan biosynthetic process"/>
    <property type="evidence" value="ECO:0007669"/>
    <property type="project" value="TreeGrafter"/>
</dbReference>
<dbReference type="EMBL" id="LNYE01000022">
    <property type="protein sequence ID" value="KTD11158.1"/>
    <property type="molecule type" value="Genomic_DNA"/>
</dbReference>